<dbReference type="Pfam" id="PF21702">
    <property type="entry name" value="GLGE_C"/>
    <property type="match status" value="1"/>
</dbReference>
<reference evidence="8" key="1">
    <citation type="submission" date="2021-12" db="EMBL/GenBank/DDBJ databases">
        <authorList>
            <person name="Rodrigo-Torres L."/>
            <person name="Arahal R. D."/>
            <person name="Lucena T."/>
        </authorList>
    </citation>
    <scope>NUCLEOTIDE SEQUENCE</scope>
    <source>
        <strain evidence="8">CECT 8858</strain>
    </source>
</reference>
<feature type="binding site" evidence="6">
    <location>
        <begin position="531"/>
        <end position="532"/>
    </location>
    <ligand>
        <name>alpha-maltose 1-phosphate</name>
        <dbReference type="ChEBI" id="CHEBI:63576"/>
    </ligand>
</feature>
<feature type="active site" description="Nucleophile" evidence="6">
    <location>
        <position position="390"/>
    </location>
</feature>
<dbReference type="InterPro" id="IPR006047">
    <property type="entry name" value="GH13_cat_dom"/>
</dbReference>
<dbReference type="Gene3D" id="2.60.40.1180">
    <property type="entry name" value="Golgi alpha-mannosidase II"/>
    <property type="match status" value="1"/>
</dbReference>
<evidence type="ECO:0000256" key="1">
    <source>
        <dbReference type="ARBA" id="ARBA00011738"/>
    </source>
</evidence>
<dbReference type="EMBL" id="CAKLPY010000001">
    <property type="protein sequence ID" value="CAH0994711.1"/>
    <property type="molecule type" value="Genomic_DNA"/>
</dbReference>
<keyword evidence="3 6" id="KW-0808">Transferase</keyword>
<gene>
    <name evidence="8" type="primary">glgE2</name>
    <name evidence="6" type="synonym">glgE</name>
    <name evidence="8" type="ORF">EMA8858_00823</name>
</gene>
<evidence type="ECO:0000256" key="4">
    <source>
        <dbReference type="ARBA" id="ARBA00023277"/>
    </source>
</evidence>
<dbReference type="RefSeq" id="WP_238804715.1">
    <property type="nucleotide sequence ID" value="NZ_CAKLPY010000001.1"/>
</dbReference>
<keyword evidence="9" id="KW-1185">Reference proteome</keyword>
<proteinExistence type="inferred from homology"/>
<dbReference type="Pfam" id="PF11896">
    <property type="entry name" value="GlgE_dom_N_S"/>
    <property type="match status" value="1"/>
</dbReference>
<dbReference type="EC" id="2.4.99.16" evidence="6"/>
<dbReference type="InterPro" id="IPR049171">
    <property type="entry name" value="GLGE_C"/>
</dbReference>
<comment type="caution">
    <text evidence="8">The sequence shown here is derived from an EMBL/GenBank/DDBJ whole genome shotgun (WGS) entry which is preliminary data.</text>
</comment>
<evidence type="ECO:0000313" key="9">
    <source>
        <dbReference type="Proteomes" id="UP000837932"/>
    </source>
</evidence>
<feature type="binding site" evidence="6">
    <location>
        <position position="319"/>
    </location>
    <ligand>
        <name>alpha-maltose 1-phosphate</name>
        <dbReference type="ChEBI" id="CHEBI:63576"/>
    </ligand>
</feature>
<dbReference type="InterPro" id="IPR021828">
    <property type="entry name" value="GlgE_dom_N/S"/>
</dbReference>
<dbReference type="Proteomes" id="UP000837932">
    <property type="component" value="Unassembled WGS sequence"/>
</dbReference>
<dbReference type="InterPro" id="IPR026585">
    <property type="entry name" value="GlgE"/>
</dbReference>
<evidence type="ECO:0000259" key="7">
    <source>
        <dbReference type="SMART" id="SM00642"/>
    </source>
</evidence>
<evidence type="ECO:0000256" key="3">
    <source>
        <dbReference type="ARBA" id="ARBA00022679"/>
    </source>
</evidence>
<feature type="domain" description="Glycosyl hydrolase family 13 catalytic" evidence="7">
    <location>
        <begin position="211"/>
        <end position="556"/>
    </location>
</feature>
<dbReference type="PANTHER" id="PTHR47786">
    <property type="entry name" value="ALPHA-1,4-GLUCAN:MALTOSE-1-PHOSPHATE MALTOSYLTRANSFERASE"/>
    <property type="match status" value="1"/>
</dbReference>
<protein>
    <recommendedName>
        <fullName evidence="6">Alpha-1,4-glucan:maltose-1-phosphate maltosyltransferase</fullName>
        <shortName evidence="6">GMPMT</shortName>
        <ecNumber evidence="6">2.4.99.16</ecNumber>
    </recommendedName>
    <alternativeName>
        <fullName evidence="6">(1-&gt;4)-alpha-D-glucan:maltose-1-phosphate alpha-D-maltosyltransferase</fullName>
    </alternativeName>
</protein>
<dbReference type="InterPro" id="IPR013780">
    <property type="entry name" value="Glyco_hydro_b"/>
</dbReference>
<feature type="site" description="Transition state stabilizer" evidence="6">
    <location>
        <position position="477"/>
    </location>
</feature>
<evidence type="ECO:0000256" key="2">
    <source>
        <dbReference type="ARBA" id="ARBA00022676"/>
    </source>
</evidence>
<comment type="subunit">
    <text evidence="1 6">Homodimer.</text>
</comment>
<keyword evidence="2 6" id="KW-0328">Glycosyltransferase</keyword>
<evidence type="ECO:0000256" key="6">
    <source>
        <dbReference type="HAMAP-Rule" id="MF_02124"/>
    </source>
</evidence>
<dbReference type="GO" id="GO:0016757">
    <property type="term" value="F:glycosyltransferase activity"/>
    <property type="evidence" value="ECO:0007669"/>
    <property type="project" value="UniProtKB-KW"/>
</dbReference>
<evidence type="ECO:0000313" key="8">
    <source>
        <dbReference type="EMBL" id="CAH0994711.1"/>
    </source>
</evidence>
<feature type="binding site" evidence="6">
    <location>
        <position position="259"/>
    </location>
    <ligand>
        <name>alpha-maltose 1-phosphate</name>
        <dbReference type="ChEBI" id="CHEBI:63576"/>
    </ligand>
</feature>
<dbReference type="SMART" id="SM00642">
    <property type="entry name" value="Aamy"/>
    <property type="match status" value="1"/>
</dbReference>
<dbReference type="InterPro" id="IPR017853">
    <property type="entry name" value="GH"/>
</dbReference>
<dbReference type="Gene3D" id="1.20.58.80">
    <property type="entry name" value="Phosphotransferase system, lactose/cellobiose-type IIA subunit"/>
    <property type="match status" value="1"/>
</dbReference>
<feature type="active site" description="Proton donor" evidence="6">
    <location>
        <position position="419"/>
    </location>
</feature>
<dbReference type="PANTHER" id="PTHR47786:SF2">
    <property type="entry name" value="GLYCOSYL HYDROLASE FAMILY 13 CATALYTIC DOMAIN-CONTAINING PROTEIN"/>
    <property type="match status" value="1"/>
</dbReference>
<organism evidence="8 9">
    <name type="scientific">Emticicia aquatica</name>
    <dbReference type="NCBI Taxonomy" id="1681835"/>
    <lineage>
        <taxon>Bacteria</taxon>
        <taxon>Pseudomonadati</taxon>
        <taxon>Bacteroidota</taxon>
        <taxon>Cytophagia</taxon>
        <taxon>Cytophagales</taxon>
        <taxon>Leadbetterellaceae</taxon>
        <taxon>Emticicia</taxon>
    </lineage>
</organism>
<dbReference type="Gene3D" id="3.20.20.80">
    <property type="entry name" value="Glycosidases"/>
    <property type="match status" value="1"/>
</dbReference>
<name>A0ABM9AML0_9BACT</name>
<dbReference type="CDD" id="cd11344">
    <property type="entry name" value="AmyAc_GlgE_like"/>
    <property type="match status" value="1"/>
</dbReference>
<comment type="similarity">
    <text evidence="6">Belongs to the glycosyl hydrolase 13 family. GlgE subfamily.</text>
</comment>
<accession>A0ABM9AML0</accession>
<dbReference type="Gene3D" id="2.60.40.10">
    <property type="entry name" value="Immunoglobulins"/>
    <property type="match status" value="1"/>
</dbReference>
<feature type="binding site" evidence="6">
    <location>
        <position position="354"/>
    </location>
    <ligand>
        <name>alpha-maltose 1-phosphate</name>
        <dbReference type="ChEBI" id="CHEBI:63576"/>
    </ligand>
</feature>
<comment type="catalytic activity">
    <reaction evidence="5 6">
        <text>alpha-maltose 1-phosphate + [(1-&gt;4)-alpha-D-glucosyl](n) = [(1-&gt;4)-alpha-D-glucosyl](n+2) + phosphate</text>
        <dbReference type="Rhea" id="RHEA:42692"/>
        <dbReference type="Rhea" id="RHEA-COMP:9584"/>
        <dbReference type="Rhea" id="RHEA-COMP:10183"/>
        <dbReference type="ChEBI" id="CHEBI:15444"/>
        <dbReference type="ChEBI" id="CHEBI:43474"/>
        <dbReference type="ChEBI" id="CHEBI:63576"/>
        <dbReference type="EC" id="2.4.99.16"/>
    </reaction>
</comment>
<keyword evidence="4 6" id="KW-0119">Carbohydrate metabolism</keyword>
<evidence type="ECO:0000256" key="5">
    <source>
        <dbReference type="ARBA" id="ARBA00048735"/>
    </source>
</evidence>
<comment type="function">
    <text evidence="6">Maltosyltransferase that uses maltose 1-phosphate (M1P) as the sugar donor to elongate linear or branched alpha-(1-&gt;4)-glucans. Is involved in a branched alpha-glucan biosynthetic pathway from trehalose, together with TreS, Mak and GlgB.</text>
</comment>
<dbReference type="InterPro" id="IPR013783">
    <property type="entry name" value="Ig-like_fold"/>
</dbReference>
<sequence>MKNHFPFPTSGQSRAIVERVSPEIDGGRFATKAIVNEIITVEADVIIDGHDNLAARLLFKHESDKNWSEVIMSDMGNDRWVGRFLAEKQGFYTYTVEAWVDHIASWQHEVELKVRDGQRLVVEIMQGEIFLNNMAKLAKGDDKKAIQEAAKAMKAGYFPNDSRYEEAIQIAMSDQMLEWLTKYPERQSAFRYQELKLYVDRQKAGFSAWYSMFPRSASREIGKHGTFKDVEVLLPRIAEMGFDVLYLPPVHPIGKTHRKGKNNTVNAEEGDAGVPYGIGSEEGGHTAIHSELGNLADFKHLIEACKEYDIEIAMDLAIQCSPDHPWVKEHPDWFKILPDGTIKYAENPPKKYQDIYPVNFETEDWKNLWQELKSVMTTWAEWGVKIIRVDNPHTKSFVFWEWVIAEIKKDYPDMIFLAEAFTKPKVMQQLAKLGYTQSYTYYVWRTTKAEITQYMTELTKGEMKDYFRPNFWPNTHDIDPYMLQTGHEPLFLIRYFMAATLVGNYGIFGPTYEYLYHAPYPGKEEYAFSEKYEIKWWNWEHRNKLTYIITQVNKIRKENTAFHSTNNIDFCQIDNDQLLAYLKTASNGNRILCITSLDGYNRQGGFVKIPLWKIGKNEWENYRVHDLISGATYIWKGDTNFVELDPNILPFHLFRIEDI</sequence>
<dbReference type="SUPFAM" id="SSF51445">
    <property type="entry name" value="(Trans)glycosidases"/>
    <property type="match status" value="1"/>
</dbReference>
<dbReference type="SUPFAM" id="SSF51011">
    <property type="entry name" value="Glycosyl hydrolase domain"/>
    <property type="match status" value="1"/>
</dbReference>
<dbReference type="HAMAP" id="MF_02124">
    <property type="entry name" value="GlgE"/>
    <property type="match status" value="1"/>
</dbReference>
<feature type="binding site" evidence="6">
    <location>
        <position position="391"/>
    </location>
    <ligand>
        <name>alpha-maltose 1-phosphate</name>
        <dbReference type="ChEBI" id="CHEBI:63576"/>
    </ligand>
</feature>